<keyword evidence="1" id="KW-1133">Transmembrane helix</keyword>
<dbReference type="InterPro" id="IPR016187">
    <property type="entry name" value="CTDL_fold"/>
</dbReference>
<feature type="transmembrane region" description="Helical" evidence="1">
    <location>
        <begin position="57"/>
        <end position="77"/>
    </location>
</feature>
<feature type="transmembrane region" description="Helical" evidence="1">
    <location>
        <begin position="253"/>
        <end position="275"/>
    </location>
</feature>
<protein>
    <recommendedName>
        <fullName evidence="4">C-type lectin domain-containing protein</fullName>
    </recommendedName>
</protein>
<organism evidence="2 3">
    <name type="scientific">Mesorhabditis spiculigera</name>
    <dbReference type="NCBI Taxonomy" id="96644"/>
    <lineage>
        <taxon>Eukaryota</taxon>
        <taxon>Metazoa</taxon>
        <taxon>Ecdysozoa</taxon>
        <taxon>Nematoda</taxon>
        <taxon>Chromadorea</taxon>
        <taxon>Rhabditida</taxon>
        <taxon>Rhabditina</taxon>
        <taxon>Rhabditomorpha</taxon>
        <taxon>Rhabditoidea</taxon>
        <taxon>Rhabditidae</taxon>
        <taxon>Mesorhabditinae</taxon>
        <taxon>Mesorhabditis</taxon>
    </lineage>
</organism>
<feature type="transmembrane region" description="Helical" evidence="1">
    <location>
        <begin position="483"/>
        <end position="509"/>
    </location>
</feature>
<reference evidence="2" key="1">
    <citation type="submission" date="2023-06" db="EMBL/GenBank/DDBJ databases">
        <authorList>
            <person name="Delattre M."/>
        </authorList>
    </citation>
    <scope>NUCLEOTIDE SEQUENCE</scope>
    <source>
        <strain evidence="2">AF72</strain>
    </source>
</reference>
<dbReference type="EMBL" id="CATQJA010001647">
    <property type="protein sequence ID" value="CAJ0568043.1"/>
    <property type="molecule type" value="Genomic_DNA"/>
</dbReference>
<feature type="transmembrane region" description="Helical" evidence="1">
    <location>
        <begin position="159"/>
        <end position="185"/>
    </location>
</feature>
<dbReference type="Proteomes" id="UP001177023">
    <property type="component" value="Unassembled WGS sequence"/>
</dbReference>
<accession>A0AA36FV34</accession>
<evidence type="ECO:0008006" key="4">
    <source>
        <dbReference type="Google" id="ProtNLM"/>
    </source>
</evidence>
<evidence type="ECO:0000313" key="2">
    <source>
        <dbReference type="EMBL" id="CAJ0568043.1"/>
    </source>
</evidence>
<keyword evidence="1" id="KW-0472">Membrane</keyword>
<feature type="transmembrane region" description="Helical" evidence="1">
    <location>
        <begin position="337"/>
        <end position="360"/>
    </location>
</feature>
<evidence type="ECO:0000256" key="1">
    <source>
        <dbReference type="SAM" id="Phobius"/>
    </source>
</evidence>
<feature type="transmembrane region" description="Helical" evidence="1">
    <location>
        <begin position="521"/>
        <end position="542"/>
    </location>
</feature>
<feature type="transmembrane region" description="Helical" evidence="1">
    <location>
        <begin position="434"/>
        <end position="455"/>
    </location>
</feature>
<name>A0AA36FV34_9BILA</name>
<feature type="non-terminal residue" evidence="2">
    <location>
        <position position="719"/>
    </location>
</feature>
<feature type="transmembrane region" description="Helical" evidence="1">
    <location>
        <begin position="380"/>
        <end position="399"/>
    </location>
</feature>
<comment type="caution">
    <text evidence="2">The sequence shown here is derived from an EMBL/GenBank/DDBJ whole genome shotgun (WGS) entry which is preliminary data.</text>
</comment>
<dbReference type="Gene3D" id="3.10.100.10">
    <property type="entry name" value="Mannose-Binding Protein A, subunit A"/>
    <property type="match status" value="1"/>
</dbReference>
<feature type="transmembrane region" description="Helical" evidence="1">
    <location>
        <begin position="84"/>
        <end position="102"/>
    </location>
</feature>
<dbReference type="SUPFAM" id="SSF56436">
    <property type="entry name" value="C-type lectin-like"/>
    <property type="match status" value="2"/>
</dbReference>
<dbReference type="InterPro" id="IPR019422">
    <property type="entry name" value="7TM_GPCR_serpentine_rcpt_Srh"/>
</dbReference>
<dbReference type="AlphaFoldDB" id="A0AA36FV34"/>
<feature type="transmembrane region" description="Helical" evidence="1">
    <location>
        <begin position="114"/>
        <end position="138"/>
    </location>
</feature>
<proteinExistence type="predicted"/>
<keyword evidence="1" id="KW-0812">Transmembrane</keyword>
<dbReference type="InterPro" id="IPR016186">
    <property type="entry name" value="C-type_lectin-like/link_sf"/>
</dbReference>
<evidence type="ECO:0000313" key="3">
    <source>
        <dbReference type="Proteomes" id="UP001177023"/>
    </source>
</evidence>
<gene>
    <name evidence="2" type="ORF">MSPICULIGERA_LOCUS6570</name>
</gene>
<dbReference type="Pfam" id="PF10318">
    <property type="entry name" value="7TM_GPCR_Srh"/>
    <property type="match status" value="1"/>
</dbReference>
<feature type="transmembrane region" description="Helical" evidence="1">
    <location>
        <begin position="222"/>
        <end position="241"/>
    </location>
</feature>
<keyword evidence="3" id="KW-1185">Reference proteome</keyword>
<sequence>MRFSRIRLCQILFCVASFINFCTDVYGYVYLDVMFLNELRGTNGTGMTVGLFVGLNFYYSISILLTLLAFGITVAGLRLRISMLSIAFPSYVGINILYHMGLVQQGVILWWQRIYYLTAAIHFSIVALCCFLLVYEYYNAIYKGGSMGVNGLPQKRMTLPVLVAVSLYGIAWISLEITALVLSVIGRRRGIRSMAIAHPALIILDIRAFVDELQDSVVSENDLATLLSCLLLILTELRLSFFLLGNELIRGSLWAFCLSTLIAVTNIASLTVSWLRSTILDDFETGNWMFYGLIGIEIIWISAGLSDSSISLLKPIFYAPYPVAKLLSSYPFSMRQIAVIATVLAASEVPSCCAVLYTGLLKTASITQPGHSFDTRAKRLIVVLYFSMNIMLIALIWYANVEECVVYTTEEVCASEPIFCGIEGIYVFVCMQKFLIPLAFAGTVMCLAWVFYLYVCSMSVQNYLSFHRNRSLCLRTRRMHRHFFVIFILQSLVFVLFMVTPYSLFFLVFLKFASYDALARVVGLIGIWSSMHTLGNNLSILLGTRAYRNAIYNWGCVICQECVDACDLLGLQSVSIHSDAENNYFIDLWEGREWCENGFTTKMWIGMTWRGEEGSETHYWRDGSPWDYMAQLDRQDPVIVGLWAGGKKEDCTTNCLDLCPFFGLESVSIHSEEENQFHMDIWANRTNCTGATYTKGMWIGMSWQGNYTNYWRFVSSTFV</sequence>